<dbReference type="Pfam" id="PF05995">
    <property type="entry name" value="CDO_I"/>
    <property type="match status" value="1"/>
</dbReference>
<keyword evidence="2 6" id="KW-0479">Metal-binding</keyword>
<accession>A0A2V5KUX3</accession>
<evidence type="ECO:0000256" key="6">
    <source>
        <dbReference type="PIRSR" id="PIRSR610300-51"/>
    </source>
</evidence>
<evidence type="ECO:0000256" key="3">
    <source>
        <dbReference type="ARBA" id="ARBA00022964"/>
    </source>
</evidence>
<reference evidence="7 8" key="1">
    <citation type="submission" date="2018-05" db="EMBL/GenBank/DDBJ databases">
        <title>Paenibacillus flagellatus sp. nov., isolated from selenium mineral soil.</title>
        <authorList>
            <person name="Dai X."/>
        </authorList>
    </citation>
    <scope>NUCLEOTIDE SEQUENCE [LARGE SCALE GENOMIC DNA]</scope>
    <source>
        <strain evidence="7 8">DXL2</strain>
    </source>
</reference>
<dbReference type="GO" id="GO:0016702">
    <property type="term" value="F:oxidoreductase activity, acting on single donors with incorporation of molecular oxygen, incorporation of two atoms of oxygen"/>
    <property type="evidence" value="ECO:0007669"/>
    <property type="project" value="InterPro"/>
</dbReference>
<evidence type="ECO:0000256" key="1">
    <source>
        <dbReference type="ARBA" id="ARBA00006622"/>
    </source>
</evidence>
<dbReference type="PANTHER" id="PTHR12918">
    <property type="entry name" value="CYSTEINE DIOXYGENASE"/>
    <property type="match status" value="1"/>
</dbReference>
<keyword evidence="4" id="KW-0560">Oxidoreductase</keyword>
<dbReference type="CDD" id="cd10548">
    <property type="entry name" value="cupin_CDO"/>
    <property type="match status" value="1"/>
</dbReference>
<dbReference type="InterPro" id="IPR010300">
    <property type="entry name" value="CDO_1"/>
</dbReference>
<dbReference type="AlphaFoldDB" id="A0A2V5KUX3"/>
<gene>
    <name evidence="7" type="ORF">DLM86_08865</name>
</gene>
<dbReference type="PANTHER" id="PTHR12918:SF1">
    <property type="entry name" value="CYSTEINE DIOXYGENASE TYPE 1"/>
    <property type="match status" value="1"/>
</dbReference>
<evidence type="ECO:0000256" key="4">
    <source>
        <dbReference type="ARBA" id="ARBA00023002"/>
    </source>
</evidence>
<organism evidence="7 8">
    <name type="scientific">Paenibacillus flagellatus</name>
    <dbReference type="NCBI Taxonomy" id="2211139"/>
    <lineage>
        <taxon>Bacteria</taxon>
        <taxon>Bacillati</taxon>
        <taxon>Bacillota</taxon>
        <taxon>Bacilli</taxon>
        <taxon>Bacillales</taxon>
        <taxon>Paenibacillaceae</taxon>
        <taxon>Paenibacillus</taxon>
    </lineage>
</organism>
<dbReference type="InterPro" id="IPR011051">
    <property type="entry name" value="RmlC_Cupin_sf"/>
</dbReference>
<feature type="binding site" evidence="6">
    <location>
        <position position="75"/>
    </location>
    <ligand>
        <name>Fe cation</name>
        <dbReference type="ChEBI" id="CHEBI:24875"/>
        <note>catalytic</note>
    </ligand>
</feature>
<proteinExistence type="inferred from homology"/>
<dbReference type="RefSeq" id="WP_110839775.1">
    <property type="nucleotide sequence ID" value="NZ_QJVJ01000003.1"/>
</dbReference>
<keyword evidence="5 6" id="KW-0408">Iron</keyword>
<dbReference type="GO" id="GO:0008198">
    <property type="term" value="F:ferrous iron binding"/>
    <property type="evidence" value="ECO:0007669"/>
    <property type="project" value="TreeGrafter"/>
</dbReference>
<evidence type="ECO:0000313" key="7">
    <source>
        <dbReference type="EMBL" id="PYI55817.1"/>
    </source>
</evidence>
<dbReference type="SUPFAM" id="SSF51182">
    <property type="entry name" value="RmlC-like cupins"/>
    <property type="match status" value="1"/>
</dbReference>
<protein>
    <submittedName>
        <fullName evidence="7">Cysteine dioxygenase</fullName>
    </submittedName>
</protein>
<dbReference type="InterPro" id="IPR014710">
    <property type="entry name" value="RmlC-like_jellyroll"/>
</dbReference>
<keyword evidence="3 7" id="KW-0223">Dioxygenase</keyword>
<sequence length="164" mass="17921">MTFLQRVEMALSALHKPTLRELRETLSALLCTPEAIAPYVTEPDGLPYGRNVLFRTEEAEAIVVHLPGHTETYIHDHGASFGCAQVVEGVLVNSIYRAVGENEAAFAAETRLSAGQFVLAPPGQVHRMSNPTEGRTVSLHVYAPPLSGARTYSPTDEYVLDYVI</sequence>
<keyword evidence="8" id="KW-1185">Reference proteome</keyword>
<comment type="similarity">
    <text evidence="1">Belongs to the cysteine dioxygenase family.</text>
</comment>
<feature type="binding site" evidence="6">
    <location>
        <position position="126"/>
    </location>
    <ligand>
        <name>Fe cation</name>
        <dbReference type="ChEBI" id="CHEBI:24875"/>
        <note>catalytic</note>
    </ligand>
</feature>
<name>A0A2V5KUX3_9BACL</name>
<comment type="caution">
    <text evidence="7">The sequence shown here is derived from an EMBL/GenBank/DDBJ whole genome shotgun (WGS) entry which is preliminary data.</text>
</comment>
<dbReference type="Proteomes" id="UP000247476">
    <property type="component" value="Unassembled WGS sequence"/>
</dbReference>
<dbReference type="OrthoDB" id="7059163at2"/>
<dbReference type="Gene3D" id="2.60.120.10">
    <property type="entry name" value="Jelly Rolls"/>
    <property type="match status" value="1"/>
</dbReference>
<feature type="binding site" evidence="6">
    <location>
        <position position="77"/>
    </location>
    <ligand>
        <name>Fe cation</name>
        <dbReference type="ChEBI" id="CHEBI:24875"/>
        <note>catalytic</note>
    </ligand>
</feature>
<evidence type="ECO:0000256" key="2">
    <source>
        <dbReference type="ARBA" id="ARBA00022723"/>
    </source>
</evidence>
<evidence type="ECO:0000256" key="5">
    <source>
        <dbReference type="ARBA" id="ARBA00023004"/>
    </source>
</evidence>
<evidence type="ECO:0000313" key="8">
    <source>
        <dbReference type="Proteomes" id="UP000247476"/>
    </source>
</evidence>
<dbReference type="EMBL" id="QJVJ01000003">
    <property type="protein sequence ID" value="PYI55817.1"/>
    <property type="molecule type" value="Genomic_DNA"/>
</dbReference>